<name>A0A395IVE7_9HELO</name>
<gene>
    <name evidence="1" type="ORF">DID88_003701</name>
</gene>
<dbReference type="EMBL" id="QKRW01000018">
    <property type="protein sequence ID" value="RAL63658.1"/>
    <property type="molecule type" value="Genomic_DNA"/>
</dbReference>
<dbReference type="AlphaFoldDB" id="A0A395IVE7"/>
<organism evidence="1 2">
    <name type="scientific">Monilinia fructigena</name>
    <dbReference type="NCBI Taxonomy" id="38457"/>
    <lineage>
        <taxon>Eukaryota</taxon>
        <taxon>Fungi</taxon>
        <taxon>Dikarya</taxon>
        <taxon>Ascomycota</taxon>
        <taxon>Pezizomycotina</taxon>
        <taxon>Leotiomycetes</taxon>
        <taxon>Helotiales</taxon>
        <taxon>Sclerotiniaceae</taxon>
        <taxon>Monilinia</taxon>
    </lineage>
</organism>
<dbReference type="Proteomes" id="UP000249056">
    <property type="component" value="Unassembled WGS sequence"/>
</dbReference>
<evidence type="ECO:0000313" key="2">
    <source>
        <dbReference type="Proteomes" id="UP000249056"/>
    </source>
</evidence>
<dbReference type="OrthoDB" id="5350410at2759"/>
<reference evidence="1 2" key="1">
    <citation type="submission" date="2018-06" db="EMBL/GenBank/DDBJ databases">
        <title>Genome Sequence of the Brown Rot Fungal Pathogen Monilinia fructigena.</title>
        <authorList>
            <person name="Landi L."/>
            <person name="De Miccolis Angelini R.M."/>
            <person name="Pollastro S."/>
            <person name="Abate D."/>
            <person name="Faretra F."/>
            <person name="Romanazzi G."/>
        </authorList>
    </citation>
    <scope>NUCLEOTIDE SEQUENCE [LARGE SCALE GENOMIC DNA]</scope>
    <source>
        <strain evidence="1 2">Mfrg269</strain>
    </source>
</reference>
<protein>
    <submittedName>
        <fullName evidence="1">Uncharacterized protein</fullName>
    </submittedName>
</protein>
<sequence length="142" mass="14921">MVMVLGSDATVAQKDAHALHALDAVPDQITTQKAATPELVNVAAEVADSAELLDEAPPTPPMSDKEAGEFGYRRLSHTPIPEVAEAAAEVADVAAQIDENFKPTVIQLPAPHQDTVSGGLDGLGRDLDTETPAEERVPLFCT</sequence>
<keyword evidence="2" id="KW-1185">Reference proteome</keyword>
<evidence type="ECO:0000313" key="1">
    <source>
        <dbReference type="EMBL" id="RAL63658.1"/>
    </source>
</evidence>
<proteinExistence type="predicted"/>
<accession>A0A395IVE7</accession>
<comment type="caution">
    <text evidence="1">The sequence shown here is derived from an EMBL/GenBank/DDBJ whole genome shotgun (WGS) entry which is preliminary data.</text>
</comment>